<gene>
    <name evidence="1" type="ORF">NPIL_454421</name>
</gene>
<comment type="caution">
    <text evidence="1">The sequence shown here is derived from an EMBL/GenBank/DDBJ whole genome shotgun (WGS) entry which is preliminary data.</text>
</comment>
<evidence type="ECO:0000313" key="2">
    <source>
        <dbReference type="Proteomes" id="UP000887013"/>
    </source>
</evidence>
<organism evidence="1 2">
    <name type="scientific">Nephila pilipes</name>
    <name type="common">Giant wood spider</name>
    <name type="synonym">Nephila maculata</name>
    <dbReference type="NCBI Taxonomy" id="299642"/>
    <lineage>
        <taxon>Eukaryota</taxon>
        <taxon>Metazoa</taxon>
        <taxon>Ecdysozoa</taxon>
        <taxon>Arthropoda</taxon>
        <taxon>Chelicerata</taxon>
        <taxon>Arachnida</taxon>
        <taxon>Araneae</taxon>
        <taxon>Araneomorphae</taxon>
        <taxon>Entelegynae</taxon>
        <taxon>Araneoidea</taxon>
        <taxon>Nephilidae</taxon>
        <taxon>Nephila</taxon>
    </lineage>
</organism>
<name>A0A8X6MMN1_NEPPI</name>
<reference evidence="1" key="1">
    <citation type="submission" date="2020-08" db="EMBL/GenBank/DDBJ databases">
        <title>Multicomponent nature underlies the extraordinary mechanical properties of spider dragline silk.</title>
        <authorList>
            <person name="Kono N."/>
            <person name="Nakamura H."/>
            <person name="Mori M."/>
            <person name="Yoshida Y."/>
            <person name="Ohtoshi R."/>
            <person name="Malay A.D."/>
            <person name="Moran D.A.P."/>
            <person name="Tomita M."/>
            <person name="Numata K."/>
            <person name="Arakawa K."/>
        </authorList>
    </citation>
    <scope>NUCLEOTIDE SEQUENCE</scope>
</reference>
<protein>
    <submittedName>
        <fullName evidence="1">Uncharacterized protein</fullName>
    </submittedName>
</protein>
<sequence length="39" mass="4607">MAILFVLVLWKKRGIIRMALGYRAEQISMHSVRVKQYVT</sequence>
<dbReference type="Proteomes" id="UP000887013">
    <property type="component" value="Unassembled WGS sequence"/>
</dbReference>
<keyword evidence="2" id="KW-1185">Reference proteome</keyword>
<dbReference type="AlphaFoldDB" id="A0A8X6MMN1"/>
<evidence type="ECO:0000313" key="1">
    <source>
        <dbReference type="EMBL" id="GFS68180.1"/>
    </source>
</evidence>
<accession>A0A8X6MMN1</accession>
<feature type="non-terminal residue" evidence="1">
    <location>
        <position position="39"/>
    </location>
</feature>
<proteinExistence type="predicted"/>
<dbReference type="EMBL" id="BMAW01094973">
    <property type="protein sequence ID" value="GFS68180.1"/>
    <property type="molecule type" value="Genomic_DNA"/>
</dbReference>